<name>A0ABS2BHP5_9NEIS</name>
<organism evidence="1 2">
    <name type="scientific">Jeongeupia naejangsanensis</name>
    <dbReference type="NCBI Taxonomy" id="613195"/>
    <lineage>
        <taxon>Bacteria</taxon>
        <taxon>Pseudomonadati</taxon>
        <taxon>Pseudomonadota</taxon>
        <taxon>Betaproteobacteria</taxon>
        <taxon>Neisseriales</taxon>
        <taxon>Chitinibacteraceae</taxon>
        <taxon>Jeongeupia</taxon>
    </lineage>
</organism>
<protein>
    <recommendedName>
        <fullName evidence="3">PilZ domain-containing protein</fullName>
    </recommendedName>
</protein>
<accession>A0ABS2BHP5</accession>
<comment type="caution">
    <text evidence="1">The sequence shown here is derived from an EMBL/GenBank/DDBJ whole genome shotgun (WGS) entry which is preliminary data.</text>
</comment>
<proteinExistence type="predicted"/>
<gene>
    <name evidence="1" type="ORF">JMJ54_04770</name>
</gene>
<keyword evidence="2" id="KW-1185">Reference proteome</keyword>
<reference evidence="1 2" key="1">
    <citation type="submission" date="2021-01" db="EMBL/GenBank/DDBJ databases">
        <title>Draft Genome Sequence and Polyhydroxyalkanoate Biosynthetic Potential of Jeongeupia naejangsanensis Type Strain DSM 24253.</title>
        <authorList>
            <person name="Turrini P."/>
            <person name="Artuso I."/>
            <person name="Lugli G.A."/>
            <person name="Frangipani E."/>
            <person name="Ventura M."/>
            <person name="Visca P."/>
        </authorList>
    </citation>
    <scope>NUCLEOTIDE SEQUENCE [LARGE SCALE GENOMIC DNA]</scope>
    <source>
        <strain evidence="1 2">DSM 24253</strain>
    </source>
</reference>
<sequence length="504" mass="56884">MFDFKALIGALLGRREREGVYDYKSATVLMQELPESDILQAQIEIVQALRQLNGNAGISLKERLKTVPYLDEKARALQAHLVAIYRGQLIDETAAPHQVLPPLLAFWREMADAYRLCLKQAQQTRQLDHRSLPLCALRGLIYTAQHNKWAALRYMESDAQSWRLLHRLYQYAETLNSARAPLQPYPDEEITSAEREYVQALMLTLAAPEKLQPEQIELTAQWLKRWSSQIGLETQIHPTQQLYAVNLAGSTPPKRLRRDMVGENWRYWQTDALTQHMRQLRDTLLGGAAPATHGLPDESAQPASIGLLDTLAERWSRDAPAPIRKHERHAARQAITVWRGLEEAAQALRSAPTGKTRQWELLDESVSGLGIRCRSVGDDKLQVGELLGIQGLTQRPFCLGIVRRIVRKPDGAVDLGIETLASNPVAVELTPLLGDRSFTGLYAAENPAMNQGRFLVLPHGFYADHREFRLGAQHKRYRIRLGDAIEQTPHNAITRFAVLEKLAA</sequence>
<dbReference type="RefSeq" id="WP_203536781.1">
    <property type="nucleotide sequence ID" value="NZ_JAESND010000001.1"/>
</dbReference>
<dbReference type="EMBL" id="JAESND010000001">
    <property type="protein sequence ID" value="MBM3115136.1"/>
    <property type="molecule type" value="Genomic_DNA"/>
</dbReference>
<evidence type="ECO:0000313" key="2">
    <source>
        <dbReference type="Proteomes" id="UP000809431"/>
    </source>
</evidence>
<evidence type="ECO:0000313" key="1">
    <source>
        <dbReference type="EMBL" id="MBM3115136.1"/>
    </source>
</evidence>
<evidence type="ECO:0008006" key="3">
    <source>
        <dbReference type="Google" id="ProtNLM"/>
    </source>
</evidence>
<dbReference type="Proteomes" id="UP000809431">
    <property type="component" value="Unassembled WGS sequence"/>
</dbReference>